<evidence type="ECO:0000313" key="2">
    <source>
        <dbReference type="EMBL" id="KKU15199.1"/>
    </source>
</evidence>
<organism evidence="2 3">
    <name type="scientific">Candidatus Jorgensenbacteria bacterium GW2011_GWA2_45_9</name>
    <dbReference type="NCBI Taxonomy" id="1618663"/>
    <lineage>
        <taxon>Bacteria</taxon>
        <taxon>Candidatus Joergenseniibacteriota</taxon>
    </lineage>
</organism>
<accession>A0A0G1N3W2</accession>
<dbReference type="AlphaFoldDB" id="A0A0G1N3W2"/>
<reference evidence="2 3" key="1">
    <citation type="journal article" date="2015" name="Nature">
        <title>rRNA introns, odd ribosomes, and small enigmatic genomes across a large radiation of phyla.</title>
        <authorList>
            <person name="Brown C.T."/>
            <person name="Hug L.A."/>
            <person name="Thomas B.C."/>
            <person name="Sharon I."/>
            <person name="Castelle C.J."/>
            <person name="Singh A."/>
            <person name="Wilkins M.J."/>
            <person name="Williams K.H."/>
            <person name="Banfield J.F."/>
        </authorList>
    </citation>
    <scope>NUCLEOTIDE SEQUENCE [LARGE SCALE GENOMIC DNA]</scope>
</reference>
<keyword evidence="1" id="KW-0812">Transmembrane</keyword>
<keyword evidence="1" id="KW-0472">Membrane</keyword>
<name>A0A0G1N3W2_9BACT</name>
<evidence type="ECO:0000256" key="1">
    <source>
        <dbReference type="SAM" id="Phobius"/>
    </source>
</evidence>
<protein>
    <submittedName>
        <fullName evidence="2">Uncharacterized protein</fullName>
    </submittedName>
</protein>
<dbReference type="Proteomes" id="UP000034727">
    <property type="component" value="Unassembled WGS sequence"/>
</dbReference>
<dbReference type="EMBL" id="LCLJ01000011">
    <property type="protein sequence ID" value="KKU15199.1"/>
    <property type="molecule type" value="Genomic_DNA"/>
</dbReference>
<feature type="transmembrane region" description="Helical" evidence="1">
    <location>
        <begin position="14"/>
        <end position="35"/>
    </location>
</feature>
<gene>
    <name evidence="2" type="ORF">UX22_C0011G0007</name>
</gene>
<sequence length="97" mass="10917">MAIVIEEEQKKTNWLTMLEIVIVFGVLLWGAYFVLFQKPELIEIVAPAKLQGISSVSKLSFDPSGVIDSPTFKSLREYAGEVPRTQVEGKENPFEPF</sequence>
<evidence type="ECO:0000313" key="3">
    <source>
        <dbReference type="Proteomes" id="UP000034727"/>
    </source>
</evidence>
<proteinExistence type="predicted"/>
<keyword evidence="1" id="KW-1133">Transmembrane helix</keyword>
<comment type="caution">
    <text evidence="2">The sequence shown here is derived from an EMBL/GenBank/DDBJ whole genome shotgun (WGS) entry which is preliminary data.</text>
</comment>